<proteinExistence type="predicted"/>
<keyword evidence="4" id="KW-1185">Reference proteome</keyword>
<feature type="transmembrane region" description="Helical" evidence="2">
    <location>
        <begin position="21"/>
        <end position="48"/>
    </location>
</feature>
<reference evidence="4" key="1">
    <citation type="submission" date="2016-10" db="EMBL/GenBank/DDBJ databases">
        <authorList>
            <person name="Varghese N."/>
            <person name="Submissions S."/>
        </authorList>
    </citation>
    <scope>NUCLEOTIDE SEQUENCE [LARGE SCALE GENOMIC DNA]</scope>
    <source>
        <strain evidence="4">NRRL B-51270</strain>
    </source>
</reference>
<gene>
    <name evidence="3" type="ORF">SAMN05216421_0797</name>
</gene>
<keyword evidence="2" id="KW-0472">Membrane</keyword>
<feature type="transmembrane region" description="Helical" evidence="2">
    <location>
        <begin position="60"/>
        <end position="88"/>
    </location>
</feature>
<evidence type="ECO:0008006" key="5">
    <source>
        <dbReference type="Google" id="ProtNLM"/>
    </source>
</evidence>
<evidence type="ECO:0000256" key="2">
    <source>
        <dbReference type="SAM" id="Phobius"/>
    </source>
</evidence>
<dbReference type="RefSeq" id="WP_093391934.1">
    <property type="nucleotide sequence ID" value="NZ_LT629736.1"/>
</dbReference>
<dbReference type="OrthoDB" id="2154696at2"/>
<evidence type="ECO:0000313" key="4">
    <source>
        <dbReference type="Proteomes" id="UP000243207"/>
    </source>
</evidence>
<dbReference type="EMBL" id="LT629736">
    <property type="protein sequence ID" value="SDS04147.1"/>
    <property type="molecule type" value="Genomic_DNA"/>
</dbReference>
<organism evidence="3 4">
    <name type="scientific">Halopseudomonas xinjiangensis</name>
    <dbReference type="NCBI Taxonomy" id="487184"/>
    <lineage>
        <taxon>Bacteria</taxon>
        <taxon>Pseudomonadati</taxon>
        <taxon>Pseudomonadota</taxon>
        <taxon>Gammaproteobacteria</taxon>
        <taxon>Pseudomonadales</taxon>
        <taxon>Pseudomonadaceae</taxon>
        <taxon>Halopseudomonas</taxon>
    </lineage>
</organism>
<keyword evidence="2" id="KW-0812">Transmembrane</keyword>
<feature type="transmembrane region" description="Helical" evidence="2">
    <location>
        <begin position="100"/>
        <end position="122"/>
    </location>
</feature>
<evidence type="ECO:0000256" key="1">
    <source>
        <dbReference type="SAM" id="MobiDB-lite"/>
    </source>
</evidence>
<feature type="region of interest" description="Disordered" evidence="1">
    <location>
        <begin position="167"/>
        <end position="190"/>
    </location>
</feature>
<dbReference type="STRING" id="487184.SAMN05216421_0797"/>
<feature type="transmembrane region" description="Helical" evidence="2">
    <location>
        <begin position="199"/>
        <end position="220"/>
    </location>
</feature>
<sequence>MPTFNESLQTAYAQKRVSWGAIFAGVAVALVMHILLGVLGIAVGATVVDPAEESNPMSGMGIGAGIFFVVSALIALFSGGYTAGALAIIQDRTDRTLHGLTTWAVVTILTFYLISSGIGSIIGGTASALAGGAQTATEAAAQAEGSPVDKIMAELRERGIQPQQAIEEQRQQMEQMDPEEAEQAAREAGQTAAEGVSSAAWWTFLILLLSAVAAAVGANVGSNRTVTVREHDRADTTHPRH</sequence>
<accession>A0A1H1NYW6</accession>
<name>A0A1H1NYW6_9GAMM</name>
<dbReference type="AlphaFoldDB" id="A0A1H1NYW6"/>
<dbReference type="Proteomes" id="UP000243207">
    <property type="component" value="Chromosome I"/>
</dbReference>
<keyword evidence="2" id="KW-1133">Transmembrane helix</keyword>
<protein>
    <recommendedName>
        <fullName evidence="5">PhnA-like protein</fullName>
    </recommendedName>
</protein>
<evidence type="ECO:0000313" key="3">
    <source>
        <dbReference type="EMBL" id="SDS04147.1"/>
    </source>
</evidence>